<reference evidence="2" key="1">
    <citation type="submission" date="2022-02" db="EMBL/GenBank/DDBJ databases">
        <authorList>
            <person name="Leng L."/>
        </authorList>
    </citation>
    <scope>NUCLEOTIDE SEQUENCE</scope>
    <source>
        <strain evidence="2">JI</strain>
    </source>
</reference>
<proteinExistence type="predicted"/>
<protein>
    <submittedName>
        <fullName evidence="2">Helix-turn-helix domain-containing protein</fullName>
    </submittedName>
</protein>
<keyword evidence="3" id="KW-1185">Reference proteome</keyword>
<dbReference type="Gene3D" id="1.10.10.60">
    <property type="entry name" value="Homeodomain-like"/>
    <property type="match status" value="1"/>
</dbReference>
<accession>A0A9X4JWU2</accession>
<dbReference type="AlphaFoldDB" id="A0A9X4JWU2"/>
<evidence type="ECO:0000259" key="1">
    <source>
        <dbReference type="Pfam" id="PF02954"/>
    </source>
</evidence>
<name>A0A9X4JWU2_9FIRM</name>
<feature type="non-terminal residue" evidence="2">
    <location>
        <position position="1"/>
    </location>
</feature>
<dbReference type="GO" id="GO:0043565">
    <property type="term" value="F:sequence-specific DNA binding"/>
    <property type="evidence" value="ECO:0007669"/>
    <property type="project" value="InterPro"/>
</dbReference>
<dbReference type="SUPFAM" id="SSF46689">
    <property type="entry name" value="Homeodomain-like"/>
    <property type="match status" value="1"/>
</dbReference>
<dbReference type="InterPro" id="IPR009057">
    <property type="entry name" value="Homeodomain-like_sf"/>
</dbReference>
<dbReference type="Proteomes" id="UP001154312">
    <property type="component" value="Unassembled WGS sequence"/>
</dbReference>
<dbReference type="InterPro" id="IPR002197">
    <property type="entry name" value="HTH_Fis"/>
</dbReference>
<dbReference type="Pfam" id="PF02954">
    <property type="entry name" value="HTH_8"/>
    <property type="match status" value="1"/>
</dbReference>
<evidence type="ECO:0000313" key="2">
    <source>
        <dbReference type="EMBL" id="MDF9410059.1"/>
    </source>
</evidence>
<dbReference type="RefSeq" id="WP_277445604.1">
    <property type="nucleotide sequence ID" value="NZ_JAKOAV010000066.1"/>
</dbReference>
<organism evidence="2 3">
    <name type="scientific">Pelotomaculum isophthalicicum JI</name>
    <dbReference type="NCBI Taxonomy" id="947010"/>
    <lineage>
        <taxon>Bacteria</taxon>
        <taxon>Bacillati</taxon>
        <taxon>Bacillota</taxon>
        <taxon>Clostridia</taxon>
        <taxon>Eubacteriales</taxon>
        <taxon>Desulfotomaculaceae</taxon>
        <taxon>Pelotomaculum</taxon>
    </lineage>
</organism>
<comment type="caution">
    <text evidence="2">The sequence shown here is derived from an EMBL/GenBank/DDBJ whole genome shotgun (WGS) entry which is preliminary data.</text>
</comment>
<gene>
    <name evidence="2" type="ORF">L7E55_17240</name>
</gene>
<dbReference type="EMBL" id="JAKOAV010000066">
    <property type="protein sequence ID" value="MDF9410059.1"/>
    <property type="molecule type" value="Genomic_DNA"/>
</dbReference>
<dbReference type="PRINTS" id="PR01590">
    <property type="entry name" value="HTHFIS"/>
</dbReference>
<evidence type="ECO:0000313" key="3">
    <source>
        <dbReference type="Proteomes" id="UP001154312"/>
    </source>
</evidence>
<sequence>SLTTKTLPVDNINVTVTVQGNFKEMVDDAEKQILRHVLDSCGGDRKKASRKLGIGRTTLWRKLSEIND</sequence>
<feature type="domain" description="DNA binding HTH" evidence="1">
    <location>
        <begin position="27"/>
        <end position="64"/>
    </location>
</feature>